<dbReference type="RefSeq" id="WP_156232016.1">
    <property type="nucleotide sequence ID" value="NZ_CP046455.1"/>
</dbReference>
<dbReference type="Proteomes" id="UP000424462">
    <property type="component" value="Chromosome"/>
</dbReference>
<evidence type="ECO:0000313" key="1">
    <source>
        <dbReference type="EMBL" id="QGU08457.1"/>
    </source>
</evidence>
<reference evidence="1 2" key="1">
    <citation type="submission" date="2019-11" db="EMBL/GenBank/DDBJ databases">
        <title>Complete genome sequence of Corynebacterium kalinowskii 1959, a novel Corynebacterium species isolated from soil of a small paddock in Vilsendorf, Germany.</title>
        <authorList>
            <person name="Schaffert L."/>
            <person name="Ruwe M."/>
            <person name="Milse J."/>
            <person name="Hanuschka K."/>
            <person name="Ortseifen V."/>
            <person name="Droste J."/>
            <person name="Brandt D."/>
            <person name="Schlueter L."/>
            <person name="Kutter Y."/>
            <person name="Vinke S."/>
            <person name="Viehoefer P."/>
            <person name="Jacob L."/>
            <person name="Luebke N.-C."/>
            <person name="Schulte-Berndt E."/>
            <person name="Hain C."/>
            <person name="Linder M."/>
            <person name="Schmidt P."/>
            <person name="Wollenschlaeger L."/>
            <person name="Luttermann T."/>
            <person name="Thieme E."/>
            <person name="Hassa J."/>
            <person name="Haak M."/>
            <person name="Wittchen M."/>
            <person name="Mentz A."/>
            <person name="Persicke M."/>
            <person name="Busche T."/>
            <person name="Ruckert C."/>
        </authorList>
    </citation>
    <scope>NUCLEOTIDE SEQUENCE [LARGE SCALE GENOMIC DNA]</scope>
    <source>
        <strain evidence="1 2">2039</strain>
    </source>
</reference>
<dbReference type="EMBL" id="CP046455">
    <property type="protein sequence ID" value="QGU08457.1"/>
    <property type="molecule type" value="Genomic_DNA"/>
</dbReference>
<evidence type="ECO:0000313" key="2">
    <source>
        <dbReference type="Proteomes" id="UP000424462"/>
    </source>
</evidence>
<accession>A0A6B8W923</accession>
<keyword evidence="2" id="KW-1185">Reference proteome</keyword>
<organism evidence="1 2">
    <name type="scientific">Corynebacterium occultum</name>
    <dbReference type="NCBI Taxonomy" id="2675219"/>
    <lineage>
        <taxon>Bacteria</taxon>
        <taxon>Bacillati</taxon>
        <taxon>Actinomycetota</taxon>
        <taxon>Actinomycetes</taxon>
        <taxon>Mycobacteriales</taxon>
        <taxon>Corynebacteriaceae</taxon>
        <taxon>Corynebacterium</taxon>
    </lineage>
</organism>
<protein>
    <recommendedName>
        <fullName evidence="3">Ribosomally synthesized peptide with SipW-like signal peptide</fullName>
    </recommendedName>
</protein>
<dbReference type="AlphaFoldDB" id="A0A6B8W923"/>
<gene>
    <name evidence="1" type="ORF">COCCU_12785</name>
</gene>
<sequence precursor="true">MTSWSSRLLMTAAGLAGVVLLTVSAAGGTHAMWSSDVVIPGAVLTAGNADMDIQSPEALAPTPLFPGQTTSVPFSVHNTGTVALGLAVDTLTWNTAATEVEAQPSSAQEEFAQALIFNLWPDSGSGCEVPAPGSSWQGTAPFSSGDLGITVAPDAIQKMCLATTLSLTAPNSAQGASLDFQLTLEGIQQ</sequence>
<name>A0A6B8W923_9CORY</name>
<proteinExistence type="predicted"/>
<evidence type="ECO:0008006" key="3">
    <source>
        <dbReference type="Google" id="ProtNLM"/>
    </source>
</evidence>
<dbReference type="KEGG" id="cok:COCCU_12785"/>